<comment type="caution">
    <text evidence="2">The sequence shown here is derived from an EMBL/GenBank/DDBJ whole genome shotgun (WGS) entry which is preliminary data.</text>
</comment>
<protein>
    <submittedName>
        <fullName evidence="2">Uncharacterized protein</fullName>
    </submittedName>
</protein>
<gene>
    <name evidence="2" type="ORF">ACFQZU_09050</name>
</gene>
<name>A0ABW3BFE2_9ACTN</name>
<feature type="compositionally biased region" description="Basic residues" evidence="1">
    <location>
        <begin position="145"/>
        <end position="154"/>
    </location>
</feature>
<proteinExistence type="predicted"/>
<dbReference type="Proteomes" id="UP001596956">
    <property type="component" value="Unassembled WGS sequence"/>
</dbReference>
<sequence>MGAGEWNTPRLTEDVHFQLKGRMRGYASESSGPVRYRRIAWSGGGEAIGYLWYDDAENAAGYVANAAQGDDAVNAGTLWYRRLTAAGERGLTPSQAVAEFEEQNVGSRGSGWIVPDSDAEASSLAELKAAEEASPGGEESSQPPKGRRRRERGA</sequence>
<accession>A0ABW3BFE2</accession>
<evidence type="ECO:0000313" key="3">
    <source>
        <dbReference type="Proteomes" id="UP001596956"/>
    </source>
</evidence>
<reference evidence="3" key="1">
    <citation type="journal article" date="2019" name="Int. J. Syst. Evol. Microbiol.">
        <title>The Global Catalogue of Microorganisms (GCM) 10K type strain sequencing project: providing services to taxonomists for standard genome sequencing and annotation.</title>
        <authorList>
            <consortium name="The Broad Institute Genomics Platform"/>
            <consortium name="The Broad Institute Genome Sequencing Center for Infectious Disease"/>
            <person name="Wu L."/>
            <person name="Ma J."/>
        </authorList>
    </citation>
    <scope>NUCLEOTIDE SEQUENCE [LARGE SCALE GENOMIC DNA]</scope>
    <source>
        <strain evidence="3">CCUG 63369</strain>
    </source>
</reference>
<dbReference type="EMBL" id="JBHTHR010000227">
    <property type="protein sequence ID" value="MFD0801463.1"/>
    <property type="molecule type" value="Genomic_DNA"/>
</dbReference>
<evidence type="ECO:0000313" key="2">
    <source>
        <dbReference type="EMBL" id="MFD0801463.1"/>
    </source>
</evidence>
<feature type="region of interest" description="Disordered" evidence="1">
    <location>
        <begin position="102"/>
        <end position="154"/>
    </location>
</feature>
<organism evidence="2 3">
    <name type="scientific">Streptomonospora algeriensis</name>
    <dbReference type="NCBI Taxonomy" id="995084"/>
    <lineage>
        <taxon>Bacteria</taxon>
        <taxon>Bacillati</taxon>
        <taxon>Actinomycetota</taxon>
        <taxon>Actinomycetes</taxon>
        <taxon>Streptosporangiales</taxon>
        <taxon>Nocardiopsidaceae</taxon>
        <taxon>Streptomonospora</taxon>
    </lineage>
</organism>
<evidence type="ECO:0000256" key="1">
    <source>
        <dbReference type="SAM" id="MobiDB-lite"/>
    </source>
</evidence>
<feature type="compositionally biased region" description="Low complexity" evidence="1">
    <location>
        <begin position="120"/>
        <end position="144"/>
    </location>
</feature>
<keyword evidence="3" id="KW-1185">Reference proteome</keyword>